<keyword evidence="7" id="KW-1185">Reference proteome</keyword>
<accession>A0AAN9VVP4</accession>
<evidence type="ECO:0008006" key="8">
    <source>
        <dbReference type="Google" id="ProtNLM"/>
    </source>
</evidence>
<dbReference type="InterPro" id="IPR011990">
    <property type="entry name" value="TPR-like_helical_dom_sf"/>
</dbReference>
<feature type="transmembrane region" description="Helical" evidence="2">
    <location>
        <begin position="571"/>
        <end position="591"/>
    </location>
</feature>
<dbReference type="AlphaFoldDB" id="A0AAN9VVP4"/>
<dbReference type="InterPro" id="IPR045461">
    <property type="entry name" value="Wolframin_OB_fold"/>
</dbReference>
<evidence type="ECO:0000259" key="4">
    <source>
        <dbReference type="Pfam" id="PF19914"/>
    </source>
</evidence>
<dbReference type="GO" id="GO:0055074">
    <property type="term" value="P:calcium ion homeostasis"/>
    <property type="evidence" value="ECO:0007669"/>
    <property type="project" value="TreeGrafter"/>
</dbReference>
<organism evidence="6 7">
    <name type="scientific">Gryllus longicercus</name>
    <dbReference type="NCBI Taxonomy" id="2509291"/>
    <lineage>
        <taxon>Eukaryota</taxon>
        <taxon>Metazoa</taxon>
        <taxon>Ecdysozoa</taxon>
        <taxon>Arthropoda</taxon>
        <taxon>Hexapoda</taxon>
        <taxon>Insecta</taxon>
        <taxon>Pterygota</taxon>
        <taxon>Neoptera</taxon>
        <taxon>Polyneoptera</taxon>
        <taxon>Orthoptera</taxon>
        <taxon>Ensifera</taxon>
        <taxon>Gryllidea</taxon>
        <taxon>Grylloidea</taxon>
        <taxon>Gryllidae</taxon>
        <taxon>Gryllinae</taxon>
        <taxon>Gryllus</taxon>
    </lineage>
</organism>
<dbReference type="Pfam" id="PF19913">
    <property type="entry name" value="WCOB"/>
    <property type="match status" value="1"/>
</dbReference>
<gene>
    <name evidence="6" type="ORF">R5R35_002783</name>
</gene>
<dbReference type="Proteomes" id="UP001378592">
    <property type="component" value="Unassembled WGS sequence"/>
</dbReference>
<dbReference type="PRINTS" id="PR02060">
    <property type="entry name" value="WOLFFAMILY"/>
</dbReference>
<proteinExistence type="predicted"/>
<feature type="compositionally biased region" description="Polar residues" evidence="1">
    <location>
        <begin position="184"/>
        <end position="197"/>
    </location>
</feature>
<feature type="transmembrane region" description="Helical" evidence="2">
    <location>
        <begin position="377"/>
        <end position="398"/>
    </location>
</feature>
<feature type="transmembrane region" description="Helical" evidence="2">
    <location>
        <begin position="464"/>
        <end position="487"/>
    </location>
</feature>
<feature type="domain" description="Wolframin EF-hand" evidence="4">
    <location>
        <begin position="117"/>
        <end position="227"/>
    </location>
</feature>
<feature type="transmembrane region" description="Helical" evidence="2">
    <location>
        <begin position="537"/>
        <end position="559"/>
    </location>
</feature>
<evidence type="ECO:0000313" key="6">
    <source>
        <dbReference type="EMBL" id="KAK7872335.1"/>
    </source>
</evidence>
<dbReference type="Pfam" id="PF20023">
    <property type="entry name" value="WSLR"/>
    <property type="match status" value="2"/>
</dbReference>
<sequence length="875" mass="98804">MAGVVPVPIRTGRKQWTLHDGPRGSLRRLRSQLAEDGCPESQVVYAKQLLEEKCEEDEDKEENARLGVYWLTKASEQGNLEATAILKQCLETGQGITEHNFLEVKTCLNTPQDEKLARRAAREMFSCLSDGQDFITTEQLQKQIEIAERQNIGVRRKVEKQPQRILGSNESTEKAENSCEKESAGNSDGTSTQNDALFSSKDWTSRDEDSGQKVTEDHLVTAASNYARGELPLMHRVLTLSQRGSQAVDSMHFLHRSLLHPLNSLHSLYINVVDFIVKNGSAFLSALFPSALSHVQTLLILLVYSLCGTESLLLFIPMIAYCISFIVMVVSTFQMIHRKREFHDFRKWSCLFISYSGGNLNPEEAEYQYCSKNLRPYVHFFVALLVNLLIYPVIAAYWTPQTELTVIAFFLTLLTLYAFMDNRQFPDFLALFSFAVNILAKYPYETDAVVTQGWRFLDVRIPTFASYVVGNGVEFCLNFRAVFYLLIPAIFVKMASRDKWRGTYKTLIPHCVTLSWWQVAVICSQGATWYALIRSTLAMVGLILIVPLAGLGMIILPVFAVGKYLANSAILLRVLSSVALASVPLGIALYLKRWRLQGYTRATVERFIARTQIIVMVAAAVFLLMPLVTELSIQDDESSDRFPQGSLSWEQYLNYCHQPAWERTSMATVQLQCAQLAGTPVSWDGYISQVKIRSISNTLQTIVGKLPKLARNILTCYYGEPYNDNCDENLTESQFRQCKMIKELKTKHSRCHLEGWNKYEFEVHVKMKSGMWGTAAEISLIADNSFRNFTLALRPGDRVWFTGTLLNEGKGDNLLGGQTPQIDLLEIGCLGCHVSEIAIHKKIPVSFDAMSLLSYVYVGIKSVLNFVFNPLVIFK</sequence>
<evidence type="ECO:0000259" key="5">
    <source>
        <dbReference type="Pfam" id="PF20053"/>
    </source>
</evidence>
<dbReference type="GO" id="GO:0005789">
    <property type="term" value="C:endoplasmic reticulum membrane"/>
    <property type="evidence" value="ECO:0007669"/>
    <property type="project" value="TreeGrafter"/>
</dbReference>
<dbReference type="PANTHER" id="PTHR13098">
    <property type="entry name" value="WOLFRAMIN"/>
    <property type="match status" value="1"/>
</dbReference>
<feature type="domain" description="Wolframin OB-fold" evidence="3">
    <location>
        <begin position="756"/>
        <end position="875"/>
    </location>
</feature>
<reference evidence="6 7" key="1">
    <citation type="submission" date="2024-03" db="EMBL/GenBank/DDBJ databases">
        <title>The genome assembly and annotation of the cricket Gryllus longicercus Weissman &amp; Gray.</title>
        <authorList>
            <person name="Szrajer S."/>
            <person name="Gray D."/>
            <person name="Ylla G."/>
        </authorList>
    </citation>
    <scope>NUCLEOTIDE SEQUENCE [LARGE SCALE GENOMIC DNA]</scope>
    <source>
        <strain evidence="6">DAG 2021-001</strain>
        <tissue evidence="6">Whole body minus gut</tissue>
    </source>
</reference>
<dbReference type="Gene3D" id="1.25.40.10">
    <property type="entry name" value="Tetratricopeptide repeat domain"/>
    <property type="match status" value="1"/>
</dbReference>
<dbReference type="InterPro" id="IPR045400">
    <property type="entry name" value="Wolframin_Cys-rich"/>
</dbReference>
<evidence type="ECO:0000313" key="7">
    <source>
        <dbReference type="Proteomes" id="UP001378592"/>
    </source>
</evidence>
<dbReference type="InterPro" id="IPR045460">
    <property type="entry name" value="Wolframin_EF-hand"/>
</dbReference>
<evidence type="ECO:0000259" key="3">
    <source>
        <dbReference type="Pfam" id="PF19913"/>
    </source>
</evidence>
<dbReference type="InterPro" id="IPR026209">
    <property type="entry name" value="Wolframin_fam"/>
</dbReference>
<comment type="caution">
    <text evidence="6">The sequence shown here is derived from an EMBL/GenBank/DDBJ whole genome shotgun (WGS) entry which is preliminary data.</text>
</comment>
<keyword evidence="2" id="KW-0472">Membrane</keyword>
<evidence type="ECO:0000256" key="1">
    <source>
        <dbReference type="SAM" id="MobiDB-lite"/>
    </source>
</evidence>
<evidence type="ECO:0000256" key="2">
    <source>
        <dbReference type="SAM" id="Phobius"/>
    </source>
</evidence>
<keyword evidence="2" id="KW-1133">Transmembrane helix</keyword>
<feature type="transmembrane region" description="Helical" evidence="2">
    <location>
        <begin position="404"/>
        <end position="420"/>
    </location>
</feature>
<feature type="compositionally biased region" description="Basic and acidic residues" evidence="1">
    <location>
        <begin position="203"/>
        <end position="212"/>
    </location>
</feature>
<keyword evidence="2" id="KW-0812">Transmembrane</keyword>
<feature type="transmembrane region" description="Helical" evidence="2">
    <location>
        <begin position="427"/>
        <end position="444"/>
    </location>
</feature>
<feature type="compositionally biased region" description="Basic and acidic residues" evidence="1">
    <location>
        <begin position="171"/>
        <end position="183"/>
    </location>
</feature>
<dbReference type="Pfam" id="PF19914">
    <property type="entry name" value="WEF-hand"/>
    <property type="match status" value="1"/>
</dbReference>
<dbReference type="PANTHER" id="PTHR13098:SF3">
    <property type="entry name" value="WOLFRAMIN"/>
    <property type="match status" value="1"/>
</dbReference>
<feature type="region of interest" description="Disordered" evidence="1">
    <location>
        <begin position="158"/>
        <end position="212"/>
    </location>
</feature>
<dbReference type="EMBL" id="JAZDUA010000026">
    <property type="protein sequence ID" value="KAK7872335.1"/>
    <property type="molecule type" value="Genomic_DNA"/>
</dbReference>
<dbReference type="Pfam" id="PF20053">
    <property type="entry name" value="WC-rich"/>
    <property type="match status" value="1"/>
</dbReference>
<feature type="transmembrane region" description="Helical" evidence="2">
    <location>
        <begin position="611"/>
        <end position="633"/>
    </location>
</feature>
<name>A0AAN9VVP4_9ORTH</name>
<protein>
    <recommendedName>
        <fullName evidence="8">Wolframin</fullName>
    </recommendedName>
</protein>
<feature type="transmembrane region" description="Helical" evidence="2">
    <location>
        <begin position="312"/>
        <end position="336"/>
    </location>
</feature>
<dbReference type="InterPro" id="IPR045458">
    <property type="entry name" value="Wolframin_Sel1-like_rpt"/>
</dbReference>
<dbReference type="GO" id="GO:0030968">
    <property type="term" value="P:endoplasmic reticulum unfolded protein response"/>
    <property type="evidence" value="ECO:0007669"/>
    <property type="project" value="TreeGrafter"/>
</dbReference>
<feature type="domain" description="Wolframin cysteine-rich" evidence="5">
    <location>
        <begin position="649"/>
        <end position="754"/>
    </location>
</feature>